<dbReference type="Proteomes" id="UP000324800">
    <property type="component" value="Unassembled WGS sequence"/>
</dbReference>
<proteinExistence type="predicted"/>
<dbReference type="Pfam" id="PF15669">
    <property type="entry name" value="CCDC24"/>
    <property type="match status" value="1"/>
</dbReference>
<accession>A0A5J4XA17</accession>
<comment type="caution">
    <text evidence="1">The sequence shown here is derived from an EMBL/GenBank/DDBJ whole genome shotgun (WGS) entry which is preliminary data.</text>
</comment>
<reference evidence="1 2" key="1">
    <citation type="submission" date="2019-03" db="EMBL/GenBank/DDBJ databases">
        <title>Single cell metagenomics reveals metabolic interactions within the superorganism composed of flagellate Streblomastix strix and complex community of Bacteroidetes bacteria on its surface.</title>
        <authorList>
            <person name="Treitli S.C."/>
            <person name="Kolisko M."/>
            <person name="Husnik F."/>
            <person name="Keeling P."/>
            <person name="Hampl V."/>
        </authorList>
    </citation>
    <scope>NUCLEOTIDE SEQUENCE [LARGE SCALE GENOMIC DNA]</scope>
    <source>
        <strain evidence="1">ST1C</strain>
    </source>
</reference>
<evidence type="ECO:0000313" key="1">
    <source>
        <dbReference type="EMBL" id="KAA6403616.1"/>
    </source>
</evidence>
<dbReference type="EMBL" id="SNRW01000080">
    <property type="protein sequence ID" value="KAA6403616.1"/>
    <property type="molecule type" value="Genomic_DNA"/>
</dbReference>
<name>A0A5J4XA17_9EUKA</name>
<dbReference type="AlphaFoldDB" id="A0A5J4XA17"/>
<organism evidence="1 2">
    <name type="scientific">Streblomastix strix</name>
    <dbReference type="NCBI Taxonomy" id="222440"/>
    <lineage>
        <taxon>Eukaryota</taxon>
        <taxon>Metamonada</taxon>
        <taxon>Preaxostyla</taxon>
        <taxon>Oxymonadida</taxon>
        <taxon>Streblomastigidae</taxon>
        <taxon>Streblomastix</taxon>
    </lineage>
</organism>
<dbReference type="InterPro" id="IPR031367">
    <property type="entry name" value="CCDC24"/>
</dbReference>
<evidence type="ECO:0000313" key="2">
    <source>
        <dbReference type="Proteomes" id="UP000324800"/>
    </source>
</evidence>
<gene>
    <name evidence="1" type="ORF">EZS28_000857</name>
</gene>
<protein>
    <submittedName>
        <fullName evidence="1">Uncharacterized protein</fullName>
    </submittedName>
</protein>
<sequence>MALLWSELQKHINKPESNEIKRTLGIAVIDENQRLFNEIEGLSALGTAYEEKEAKNEENSKVPEQLVVRSRQKDQLEKSIAVSVKELLELHRHNSPEDKRNDEEIMNELLTPPNFNKNDQLTYQVQGHLQLHHCHLLIQEIR</sequence>